<evidence type="ECO:0000256" key="3">
    <source>
        <dbReference type="ARBA" id="ARBA00022692"/>
    </source>
</evidence>
<dbReference type="GO" id="GO:0005886">
    <property type="term" value="C:plasma membrane"/>
    <property type="evidence" value="ECO:0007669"/>
    <property type="project" value="UniProtKB-SubCell"/>
</dbReference>
<dbReference type="KEGG" id="nfn:NFRAN_2607"/>
<comment type="subcellular location">
    <subcellularLocation>
        <location evidence="1">Cell membrane</location>
        <topology evidence="1">Multi-pass membrane protein</topology>
    </subcellularLocation>
</comment>
<keyword evidence="3 6" id="KW-0812">Transmembrane</keyword>
<organism evidence="8 9">
    <name type="scientific">Candidatus Nitrosocosmicus franklandianus</name>
    <dbReference type="NCBI Taxonomy" id="1798806"/>
    <lineage>
        <taxon>Archaea</taxon>
        <taxon>Nitrososphaerota</taxon>
        <taxon>Nitrososphaeria</taxon>
        <taxon>Nitrososphaerales</taxon>
        <taxon>Nitrososphaeraceae</taxon>
        <taxon>Candidatus Nitrosocosmicus</taxon>
    </lineage>
</organism>
<protein>
    <recommendedName>
        <fullName evidence="7">Cache domain-containing protein</fullName>
    </recommendedName>
</protein>
<dbReference type="InterPro" id="IPR033479">
    <property type="entry name" value="dCache_1"/>
</dbReference>
<sequence length="322" mass="35265">MLKKLQSRASTLSSTILLLSSFMAVLFFLTIPVMDVFSQTNDSMIQNDVLLSSDVNGFQQSNGPNTELLDNLGLSTTYQSVEREISQVMNLAHQSMNLTNSFGTFPLANITADMQQQYQGIASDQDTERRNEAKTLLATNPYLSFIGMTLPNGDTYFSEPFFPSQTNSSKHNYGYREHINGAMESKSPYLSNVITAASTGKPLVVLASPIYSGKQANDTLIGVLALGLNLSQFDELLKAESVGKNDTRLLLLDNNGTKIADSQSNNTSKLESFKDLQSFENAKNGEVGSVVESIDGKNVTISYTPLSFAQSKWILLSMTPKE</sequence>
<evidence type="ECO:0000256" key="4">
    <source>
        <dbReference type="ARBA" id="ARBA00022989"/>
    </source>
</evidence>
<evidence type="ECO:0000313" key="9">
    <source>
        <dbReference type="Proteomes" id="UP000294299"/>
    </source>
</evidence>
<dbReference type="GeneID" id="39421763"/>
<evidence type="ECO:0000256" key="1">
    <source>
        <dbReference type="ARBA" id="ARBA00004651"/>
    </source>
</evidence>
<accession>A0A484IFJ4</accession>
<dbReference type="EMBL" id="LR216287">
    <property type="protein sequence ID" value="VFJ14929.1"/>
    <property type="molecule type" value="Genomic_DNA"/>
</dbReference>
<feature type="transmembrane region" description="Helical" evidence="6">
    <location>
        <begin position="12"/>
        <end position="34"/>
    </location>
</feature>
<dbReference type="OrthoDB" id="11465at2157"/>
<dbReference type="Gene3D" id="3.30.450.20">
    <property type="entry name" value="PAS domain"/>
    <property type="match status" value="2"/>
</dbReference>
<name>A0A484IFJ4_9ARCH</name>
<proteinExistence type="predicted"/>
<dbReference type="AlphaFoldDB" id="A0A484IFJ4"/>
<dbReference type="RefSeq" id="WP_134484989.1">
    <property type="nucleotide sequence ID" value="NZ_LR216287.1"/>
</dbReference>
<dbReference type="CDD" id="cd18773">
    <property type="entry name" value="PDC1_HK_sensor"/>
    <property type="match status" value="1"/>
</dbReference>
<evidence type="ECO:0000256" key="5">
    <source>
        <dbReference type="ARBA" id="ARBA00023136"/>
    </source>
</evidence>
<evidence type="ECO:0000259" key="7">
    <source>
        <dbReference type="Pfam" id="PF02743"/>
    </source>
</evidence>
<evidence type="ECO:0000256" key="2">
    <source>
        <dbReference type="ARBA" id="ARBA00022475"/>
    </source>
</evidence>
<dbReference type="Pfam" id="PF02743">
    <property type="entry name" value="dCache_1"/>
    <property type="match status" value="1"/>
</dbReference>
<reference evidence="8 9" key="1">
    <citation type="submission" date="2019-02" db="EMBL/GenBank/DDBJ databases">
        <authorList>
            <person name="Lehtovirta-Morley E L."/>
        </authorList>
    </citation>
    <scope>NUCLEOTIDE SEQUENCE [LARGE SCALE GENOMIC DNA]</scope>
    <source>
        <strain evidence="8">NFRAN1</strain>
    </source>
</reference>
<feature type="domain" description="Cache" evidence="7">
    <location>
        <begin position="107"/>
        <end position="317"/>
    </location>
</feature>
<evidence type="ECO:0000313" key="8">
    <source>
        <dbReference type="EMBL" id="VFJ14929.1"/>
    </source>
</evidence>
<keyword evidence="2" id="KW-1003">Cell membrane</keyword>
<gene>
    <name evidence="8" type="ORF">NFRAN_2607</name>
</gene>
<keyword evidence="4 6" id="KW-1133">Transmembrane helix</keyword>
<dbReference type="Proteomes" id="UP000294299">
    <property type="component" value="Chromosome NFRAN"/>
</dbReference>
<keyword evidence="5 6" id="KW-0472">Membrane</keyword>
<keyword evidence="9" id="KW-1185">Reference proteome</keyword>
<evidence type="ECO:0000256" key="6">
    <source>
        <dbReference type="SAM" id="Phobius"/>
    </source>
</evidence>